<dbReference type="NCBIfam" id="TIGR01554">
    <property type="entry name" value="major_cap_HK97"/>
    <property type="match status" value="1"/>
</dbReference>
<dbReference type="Gene3D" id="3.30.2400.10">
    <property type="entry name" value="Major capsid protein gp5"/>
    <property type="match status" value="1"/>
</dbReference>
<evidence type="ECO:0000256" key="2">
    <source>
        <dbReference type="ARBA" id="ARBA00022844"/>
    </source>
</evidence>
<feature type="domain" description="Phage capsid-like C-terminal" evidence="3">
    <location>
        <begin position="101"/>
        <end position="398"/>
    </location>
</feature>
<sequence length="403" mass="42758">MKKTKKAKTSKILRVSKTEFENIIAGVTSEAVKNEVKRLGLKKIDQKFGQFPASYIGKSEEDFAKMEKKQRVAEFVKAVFRKDMGALKAMKALAEGAGATGGFQVPEEFAAEINRIAEDVGLIRRFARHLPMGSDTLNVPRLASSVSVTFPGENVAGVESEPVWENVQLLAKTAVGLTVTSNELLADANISIVDLLAELFGEALASTEDLQGLVGTGSPFTGILGDAGVSVVTMGTGDVNFIDVDADDLRDMITQVPATKLAGASFTMHREIWGTVQKLKDADGNYIASTATPILGPNNALGAGGVVSGLQPAGTIWGYPVWLSDQMPAIAASAVSTKFISFGNYNNVWFGDRETMTLSISDSATVGTENTFEQNQSAVRVTERIAIAVGLPAAFSVLRTAAS</sequence>
<comment type="caution">
    <text evidence="4">The sequence shown here is derived from an EMBL/GenBank/DDBJ whole genome shotgun (WGS) entry which is preliminary data.</text>
</comment>
<dbReference type="InterPro" id="IPR024455">
    <property type="entry name" value="Phage_capsid"/>
</dbReference>
<dbReference type="InterPro" id="IPR054612">
    <property type="entry name" value="Phage_capsid-like_C"/>
</dbReference>
<evidence type="ECO:0000313" key="4">
    <source>
        <dbReference type="EMBL" id="KKN04487.1"/>
    </source>
</evidence>
<comment type="subcellular location">
    <subcellularLocation>
        <location evidence="1">Virion</location>
    </subcellularLocation>
</comment>
<keyword evidence="2" id="KW-0946">Virion</keyword>
<reference evidence="4" key="1">
    <citation type="journal article" date="2015" name="Nature">
        <title>Complex archaea that bridge the gap between prokaryotes and eukaryotes.</title>
        <authorList>
            <person name="Spang A."/>
            <person name="Saw J.H."/>
            <person name="Jorgensen S.L."/>
            <person name="Zaremba-Niedzwiedzka K."/>
            <person name="Martijn J."/>
            <person name="Lind A.E."/>
            <person name="van Eijk R."/>
            <person name="Schleper C."/>
            <person name="Guy L."/>
            <person name="Ettema T.J."/>
        </authorList>
    </citation>
    <scope>NUCLEOTIDE SEQUENCE</scope>
</reference>
<dbReference type="AlphaFoldDB" id="A0A0F9MYG6"/>
<organism evidence="4">
    <name type="scientific">marine sediment metagenome</name>
    <dbReference type="NCBI Taxonomy" id="412755"/>
    <lineage>
        <taxon>unclassified sequences</taxon>
        <taxon>metagenomes</taxon>
        <taxon>ecological metagenomes</taxon>
    </lineage>
</organism>
<dbReference type="Gene3D" id="3.30.2320.10">
    <property type="entry name" value="hypothetical protein PF0899 domain"/>
    <property type="match status" value="1"/>
</dbReference>
<protein>
    <recommendedName>
        <fullName evidence="3">Phage capsid-like C-terminal domain-containing protein</fullName>
    </recommendedName>
</protein>
<name>A0A0F9MYG6_9ZZZZ</name>
<dbReference type="EMBL" id="LAZR01004914">
    <property type="protein sequence ID" value="KKN04487.1"/>
    <property type="molecule type" value="Genomic_DNA"/>
</dbReference>
<accession>A0A0F9MYG6</accession>
<gene>
    <name evidence="4" type="ORF">LCGC14_1097010</name>
</gene>
<dbReference type="GO" id="GO:0044423">
    <property type="term" value="C:virion component"/>
    <property type="evidence" value="ECO:0007669"/>
    <property type="project" value="UniProtKB-KW"/>
</dbReference>
<evidence type="ECO:0000259" key="3">
    <source>
        <dbReference type="Pfam" id="PF05065"/>
    </source>
</evidence>
<evidence type="ECO:0000256" key="1">
    <source>
        <dbReference type="ARBA" id="ARBA00004328"/>
    </source>
</evidence>
<dbReference type="Pfam" id="PF05065">
    <property type="entry name" value="Phage_capsid"/>
    <property type="match status" value="1"/>
</dbReference>
<proteinExistence type="predicted"/>
<dbReference type="SUPFAM" id="SSF56563">
    <property type="entry name" value="Major capsid protein gp5"/>
    <property type="match status" value="1"/>
</dbReference>